<dbReference type="RefSeq" id="WP_008909336.1">
    <property type="nucleotide sequence ID" value="NZ_CAKP01000104.1"/>
</dbReference>
<dbReference type="EMBL" id="CAKP01000104">
    <property type="protein sequence ID" value="CCJ34079.1"/>
    <property type="molecule type" value="Genomic_DNA"/>
</dbReference>
<gene>
    <name evidence="1" type="ORF">CAAU_1995</name>
</gene>
<proteinExistence type="predicted"/>
<accession>I7KVL3</accession>
<dbReference type="STRING" id="857293.CAAU_1995"/>
<dbReference type="AlphaFoldDB" id="I7KVL3"/>
<dbReference type="OrthoDB" id="9811390at2"/>
<reference evidence="1 2" key="1">
    <citation type="journal article" date="2011" name="J. Bacteriol.">
        <title>Draft genome sequence of Caloramator australicus strain RC3T, a thermoanaerobe from the Great Artesian Basin of Australia.</title>
        <authorList>
            <person name="Ogg C.D."/>
            <person name="Patel B.K.C."/>
        </authorList>
    </citation>
    <scope>NUCLEOTIDE SEQUENCE [LARGE SCALE GENOMIC DNA]</scope>
    <source>
        <strain evidence="1 2">RC3</strain>
    </source>
</reference>
<dbReference type="NCBIfam" id="NF046065">
    <property type="entry name" value="MtxRegRemB"/>
    <property type="match status" value="1"/>
</dbReference>
<organism evidence="1 2">
    <name type="scientific">Caloramator australicus RC3</name>
    <dbReference type="NCBI Taxonomy" id="857293"/>
    <lineage>
        <taxon>Bacteria</taxon>
        <taxon>Bacillati</taxon>
        <taxon>Bacillota</taxon>
        <taxon>Clostridia</taxon>
        <taxon>Eubacteriales</taxon>
        <taxon>Clostridiaceae</taxon>
        <taxon>Caloramator</taxon>
    </lineage>
</organism>
<name>I7KVL3_9CLOT</name>
<comment type="caution">
    <text evidence="1">The sequence shown here is derived from an EMBL/GenBank/DDBJ whole genome shotgun (WGS) entry which is preliminary data.</text>
</comment>
<sequence>MFLHLGENVVIPLKEVIAIFDITSTSSIDTKEFLKTAEEEGFVRRITKDEPKSFILTERDKKSIIYLSPISSLTLAKRSCFIDEFSKGDLNE</sequence>
<keyword evidence="2" id="KW-1185">Reference proteome</keyword>
<evidence type="ECO:0000313" key="2">
    <source>
        <dbReference type="Proteomes" id="UP000007652"/>
    </source>
</evidence>
<dbReference type="eggNOG" id="ENOG5032Y6E">
    <property type="taxonomic scope" value="Bacteria"/>
</dbReference>
<dbReference type="InterPro" id="IPR007169">
    <property type="entry name" value="RemA-like"/>
</dbReference>
<protein>
    <submittedName>
        <fullName evidence="1">OrfX</fullName>
    </submittedName>
</protein>
<dbReference type="Pfam" id="PF04025">
    <property type="entry name" value="RemA-like"/>
    <property type="match status" value="1"/>
</dbReference>
<evidence type="ECO:0000313" key="1">
    <source>
        <dbReference type="EMBL" id="CCJ34079.1"/>
    </source>
</evidence>
<dbReference type="Proteomes" id="UP000007652">
    <property type="component" value="Unassembled WGS sequence"/>
</dbReference>